<evidence type="ECO:0000313" key="10">
    <source>
        <dbReference type="EMBL" id="WFR96520.1"/>
    </source>
</evidence>
<evidence type="ECO:0000313" key="11">
    <source>
        <dbReference type="Proteomes" id="UP000249499"/>
    </source>
</evidence>
<evidence type="ECO:0000256" key="4">
    <source>
        <dbReference type="ARBA" id="ARBA00022801"/>
    </source>
</evidence>
<keyword evidence="4 7" id="KW-0378">Hydrolase</keyword>
<keyword evidence="2 7" id="KW-0963">Cytoplasm</keyword>
<dbReference type="PANTHER" id="PTHR23355">
    <property type="entry name" value="RIBONUCLEASE"/>
    <property type="match status" value="1"/>
</dbReference>
<keyword evidence="3 7" id="KW-0540">Nuclease</keyword>
<feature type="region of interest" description="Disordered" evidence="8">
    <location>
        <begin position="768"/>
        <end position="796"/>
    </location>
</feature>
<dbReference type="InterPro" id="IPR003029">
    <property type="entry name" value="S1_domain"/>
</dbReference>
<dbReference type="GO" id="GO:0008859">
    <property type="term" value="F:exoribonuclease II activity"/>
    <property type="evidence" value="ECO:0007669"/>
    <property type="project" value="UniProtKB-UniRule"/>
</dbReference>
<dbReference type="InterPro" id="IPR050180">
    <property type="entry name" value="RNR_Ribonuclease"/>
</dbReference>
<dbReference type="Pfam" id="PF00773">
    <property type="entry name" value="RNB"/>
    <property type="match status" value="1"/>
</dbReference>
<sequence>MSREPRSRPSPVERRLGKPVRAAKAGAVKSDVTAPARDTIVQGVLPPREVILRFIADHPQQASKRELAKAFGLKGEQRVELKNLLRDLEEDGMVQKNRKSLMRPGALPPVTVLDITTRDKDGELIGRPAEWPEDAGVAPAVAIRQTSSPAGRNGKGKAPVAGMGDRVLAKIFPAGDRGGPAYTARIIKVLDRRRSAALGVFRETPGGGGRLMPVERRGEEMVIDPEDVGTAKDGDLVEIEVARLGRFGLPRAKVLSVLGSIGSEKAISMIAIHAHGIPYIFPLPVLAEADDAKPATMKSREDWRNVPLITIDPADAKDHDDAVYAELDPSPDNVEGVIVNVAIADVSWYVRPNSMLDREAQKRGNSVYFPDRVVPMLPERISNDLCSLKEGVDRPAIAVRMVFSREGRKIGHTFHRIMMKSAAKLSYQQAQAAIDGTPDDQTGPLLEPILKPLYHAYGVMKRGRDRRQPLELDMPERKIQLKPDGTVDRVVVPPRLDAHKLIEEMMIQANVAAAETLEKQRQPLVFRIHDGPSLAKQEILRTFLATLDIPLAKGGNMRANNFNGILAKAEGTPHQTMVSEMVLRSQSQAIYSPENIGHFGLNLMKYAHFTSPIRRYADLIVHRALVGSLGFGEGGITPEQEAGLDDIAAEISTFERRAMAAERETVDRLIAHHLSNRVGEEFDGRVGGVTKSGLFIALPEFGADGFIPISTLGNDYYIYDEAHQALVGDRTGLGYRLGDSVKVKLVEAVPLAGALRFEMLSEGRELPRGMRSFHKSGRGGTPVRKKPGTRPPRGRK</sequence>
<dbReference type="HAMAP" id="MF_01895">
    <property type="entry name" value="RNase_R"/>
    <property type="match status" value="1"/>
</dbReference>
<dbReference type="InterPro" id="IPR040476">
    <property type="entry name" value="CSD2"/>
</dbReference>
<dbReference type="NCBIfam" id="TIGR00358">
    <property type="entry name" value="3_prime_RNase"/>
    <property type="match status" value="1"/>
</dbReference>
<comment type="function">
    <text evidence="7">3'-5' exoribonuclease that releases 5'-nucleoside monophosphates and is involved in maturation of structured RNAs.</text>
</comment>
<dbReference type="GO" id="GO:0005829">
    <property type="term" value="C:cytosol"/>
    <property type="evidence" value="ECO:0007669"/>
    <property type="project" value="TreeGrafter"/>
</dbReference>
<dbReference type="AlphaFoldDB" id="A0AAF1KSZ1"/>
<evidence type="ECO:0000256" key="7">
    <source>
        <dbReference type="HAMAP-Rule" id="MF_01895"/>
    </source>
</evidence>
<dbReference type="SMART" id="SM00955">
    <property type="entry name" value="RNB"/>
    <property type="match status" value="1"/>
</dbReference>
<evidence type="ECO:0000256" key="6">
    <source>
        <dbReference type="ARBA" id="ARBA00022884"/>
    </source>
</evidence>
<name>A0AAF1KSZ1_9HYPH</name>
<dbReference type="EMBL" id="CP117255">
    <property type="protein sequence ID" value="WFR96520.1"/>
    <property type="molecule type" value="Genomic_DNA"/>
</dbReference>
<dbReference type="PROSITE" id="PS50126">
    <property type="entry name" value="S1"/>
    <property type="match status" value="1"/>
</dbReference>
<dbReference type="SUPFAM" id="SSF50249">
    <property type="entry name" value="Nucleic acid-binding proteins"/>
    <property type="match status" value="3"/>
</dbReference>
<dbReference type="SMART" id="SM00316">
    <property type="entry name" value="S1"/>
    <property type="match status" value="1"/>
</dbReference>
<feature type="domain" description="S1 motif" evidence="9">
    <location>
        <begin position="679"/>
        <end position="760"/>
    </location>
</feature>
<feature type="compositionally biased region" description="Basic residues" evidence="8">
    <location>
        <begin position="771"/>
        <end position="796"/>
    </location>
</feature>
<feature type="region of interest" description="Disordered" evidence="8">
    <location>
        <begin position="1"/>
        <end position="29"/>
    </location>
</feature>
<reference evidence="11" key="2">
    <citation type="journal article" date="2023" name="MicrobiologyOpen">
        <title>Genomics of the tumorigenes clade of the family Rhizobiaceae and description of Rhizobium rhododendri sp. nov.</title>
        <authorList>
            <person name="Kuzmanovic N."/>
            <person name="diCenzo G.C."/>
            <person name="Bunk B."/>
            <person name="Sproeer C."/>
            <person name="Fruehling A."/>
            <person name="Neumann-Schaal M."/>
            <person name="Overmann J."/>
            <person name="Smalla K."/>
        </authorList>
    </citation>
    <scope>NUCLEOTIDE SEQUENCE [LARGE SCALE GENOMIC DNA]</scope>
    <source>
        <strain evidence="11">1078</strain>
    </source>
</reference>
<dbReference type="GO" id="GO:0003723">
    <property type="term" value="F:RNA binding"/>
    <property type="evidence" value="ECO:0007669"/>
    <property type="project" value="UniProtKB-UniRule"/>
</dbReference>
<dbReference type="PANTHER" id="PTHR23355:SF9">
    <property type="entry name" value="DIS3-LIKE EXONUCLEASE 2"/>
    <property type="match status" value="1"/>
</dbReference>
<evidence type="ECO:0000256" key="2">
    <source>
        <dbReference type="ARBA" id="ARBA00022490"/>
    </source>
</evidence>
<dbReference type="Pfam" id="PF17876">
    <property type="entry name" value="CSD2"/>
    <property type="match status" value="1"/>
</dbReference>
<comment type="catalytic activity">
    <reaction evidence="1 7">
        <text>Exonucleolytic cleavage in the 3'- to 5'-direction to yield nucleoside 5'-phosphates.</text>
        <dbReference type="EC" id="3.1.13.1"/>
    </reaction>
</comment>
<dbReference type="KEGG" id="rtu:PR017_05155"/>
<evidence type="ECO:0000256" key="3">
    <source>
        <dbReference type="ARBA" id="ARBA00022722"/>
    </source>
</evidence>
<evidence type="ECO:0000256" key="8">
    <source>
        <dbReference type="SAM" id="MobiDB-lite"/>
    </source>
</evidence>
<organism evidence="10 11">
    <name type="scientific">Rhizobium tumorigenes</name>
    <dbReference type="NCBI Taxonomy" id="2041385"/>
    <lineage>
        <taxon>Bacteria</taxon>
        <taxon>Pseudomonadati</taxon>
        <taxon>Pseudomonadota</taxon>
        <taxon>Alphaproteobacteria</taxon>
        <taxon>Hyphomicrobiales</taxon>
        <taxon>Rhizobiaceae</taxon>
        <taxon>Rhizobium/Agrobacterium group</taxon>
        <taxon>Rhizobium</taxon>
    </lineage>
</organism>
<accession>A0AAF1KSZ1</accession>
<dbReference type="Proteomes" id="UP000249499">
    <property type="component" value="Chromosome"/>
</dbReference>
<comment type="similarity">
    <text evidence="7">Belongs to the RNR ribonuclease family. RNase R subfamily.</text>
</comment>
<dbReference type="InterPro" id="IPR022966">
    <property type="entry name" value="RNase_II/R_CS"/>
</dbReference>
<dbReference type="CDD" id="cd04471">
    <property type="entry name" value="S1_RNase_R"/>
    <property type="match status" value="1"/>
</dbReference>
<dbReference type="RefSeq" id="WP_111220605.1">
    <property type="nucleotide sequence ID" value="NZ_CP117255.1"/>
</dbReference>
<dbReference type="EC" id="3.1.13.1" evidence="7"/>
<dbReference type="Pfam" id="PF00575">
    <property type="entry name" value="S1"/>
    <property type="match status" value="1"/>
</dbReference>
<dbReference type="InterPro" id="IPR012340">
    <property type="entry name" value="NA-bd_OB-fold"/>
</dbReference>
<dbReference type="InterPro" id="IPR001900">
    <property type="entry name" value="RNase_II/R"/>
</dbReference>
<dbReference type="Gene3D" id="2.40.50.140">
    <property type="entry name" value="Nucleic acid-binding proteins"/>
    <property type="match status" value="1"/>
</dbReference>
<proteinExistence type="inferred from homology"/>
<keyword evidence="6 7" id="KW-0694">RNA-binding</keyword>
<feature type="compositionally biased region" description="Basic and acidic residues" evidence="8">
    <location>
        <begin position="1"/>
        <end position="16"/>
    </location>
</feature>
<dbReference type="NCBIfam" id="TIGR02063">
    <property type="entry name" value="RNase_R"/>
    <property type="match status" value="1"/>
</dbReference>
<gene>
    <name evidence="7 10" type="primary">rnr</name>
    <name evidence="10" type="ORF">PR017_05155</name>
</gene>
<keyword evidence="11" id="KW-1185">Reference proteome</keyword>
<evidence type="ECO:0000256" key="1">
    <source>
        <dbReference type="ARBA" id="ARBA00001849"/>
    </source>
</evidence>
<comment type="subcellular location">
    <subcellularLocation>
        <location evidence="7">Cytoplasm</location>
    </subcellularLocation>
</comment>
<evidence type="ECO:0000259" key="9">
    <source>
        <dbReference type="PROSITE" id="PS50126"/>
    </source>
</evidence>
<protein>
    <recommendedName>
        <fullName evidence="7">Ribonuclease R</fullName>
        <shortName evidence="7">RNase R</shortName>
        <ecNumber evidence="7">3.1.13.1</ecNumber>
    </recommendedName>
</protein>
<dbReference type="PROSITE" id="PS01175">
    <property type="entry name" value="RIBONUCLEASE_II"/>
    <property type="match status" value="1"/>
</dbReference>
<evidence type="ECO:0000256" key="5">
    <source>
        <dbReference type="ARBA" id="ARBA00022839"/>
    </source>
</evidence>
<keyword evidence="5 7" id="KW-0269">Exonuclease</keyword>
<reference evidence="10 11" key="1">
    <citation type="journal article" date="2018" name="Sci. Rep.">
        <title>Rhizobium tumorigenes sp. nov., a novel plant tumorigenic bacterium isolated from cane gall tumors on thornless blackberry.</title>
        <authorList>
            <person name="Kuzmanovi N."/>
            <person name="Smalla K."/>
            <person name="Gronow S."/>
            <person name="PuBawska J."/>
        </authorList>
    </citation>
    <scope>NUCLEOTIDE SEQUENCE [LARGE SCALE GENOMIC DNA]</scope>
    <source>
        <strain evidence="10 11">1078</strain>
    </source>
</reference>
<dbReference type="InterPro" id="IPR004476">
    <property type="entry name" value="RNase_II/RNase_R"/>
</dbReference>
<dbReference type="GO" id="GO:0006402">
    <property type="term" value="P:mRNA catabolic process"/>
    <property type="evidence" value="ECO:0007669"/>
    <property type="project" value="TreeGrafter"/>
</dbReference>
<dbReference type="InterPro" id="IPR011805">
    <property type="entry name" value="RNase_R"/>
</dbReference>